<gene>
    <name evidence="4" type="ORF">PACLA_8A060503</name>
</gene>
<dbReference type="PROSITE" id="PS51406">
    <property type="entry name" value="FIBRINOGEN_C_2"/>
    <property type="match status" value="1"/>
</dbReference>
<dbReference type="AlphaFoldDB" id="A0A7D9ITD9"/>
<name>A0A7D9ITD9_PARCT</name>
<accession>A0A7D9ITD9</accession>
<evidence type="ECO:0000256" key="1">
    <source>
        <dbReference type="ARBA" id="ARBA00023157"/>
    </source>
</evidence>
<dbReference type="GO" id="GO:0005615">
    <property type="term" value="C:extracellular space"/>
    <property type="evidence" value="ECO:0007669"/>
    <property type="project" value="TreeGrafter"/>
</dbReference>
<dbReference type="Proteomes" id="UP001152795">
    <property type="component" value="Unassembled WGS sequence"/>
</dbReference>
<protein>
    <submittedName>
        <fullName evidence="4">Uncharacterized protein</fullName>
    </submittedName>
</protein>
<proteinExistence type="predicted"/>
<evidence type="ECO:0000313" key="5">
    <source>
        <dbReference type="Proteomes" id="UP001152795"/>
    </source>
</evidence>
<evidence type="ECO:0000256" key="2">
    <source>
        <dbReference type="SAM" id="MobiDB-lite"/>
    </source>
</evidence>
<dbReference type="FunFam" id="3.90.215.10:FF:000001">
    <property type="entry name" value="Tenascin isoform 1"/>
    <property type="match status" value="1"/>
</dbReference>
<feature type="region of interest" description="Disordered" evidence="2">
    <location>
        <begin position="119"/>
        <end position="139"/>
    </location>
</feature>
<dbReference type="CDD" id="cd00087">
    <property type="entry name" value="FReD"/>
    <property type="match status" value="1"/>
</dbReference>
<keyword evidence="3" id="KW-0732">Signal</keyword>
<dbReference type="PANTHER" id="PTHR19143">
    <property type="entry name" value="FIBRINOGEN/TENASCIN/ANGIOPOEITIN"/>
    <property type="match status" value="1"/>
</dbReference>
<feature type="chain" id="PRO_5043837324" evidence="3">
    <location>
        <begin position="29"/>
        <end position="352"/>
    </location>
</feature>
<dbReference type="EMBL" id="CACRXK020008917">
    <property type="protein sequence ID" value="CAB4015968.1"/>
    <property type="molecule type" value="Genomic_DNA"/>
</dbReference>
<feature type="compositionally biased region" description="Polar residues" evidence="2">
    <location>
        <begin position="127"/>
        <end position="139"/>
    </location>
</feature>
<sequence>MENLCLRLFLKMITLSLLTLVIIARFKAEQCRNRYFKIVSNECASLPPEEIISSQNVGHPVDVNCNFLCLGVSKCVGFNFRARTKAINCQLTNTTKKKKYKEEGEWTLYRDIDVAENANEKRKTPAAQPTSSKPISTTATPVASCSSLYKSGKRKDGVYTINPDGLGSFQVRCDMQTDGGGWTVFQRRQNASVHFYRGWQDYKNGFGDLNGNFWLGLDEIHRLTKSGQNVLRVDLMDWTNDTAYAKYRSFSVAPESDGYRLNLGIFSGNAGNSLTFHNGMKFTTHDRDNDQCVGNCAVGYHGAWWYKKGHYSNLNGRYLKAGEQSFTGINWRHWKDNRSMKKTEMKIHPFGF</sequence>
<dbReference type="OrthoDB" id="5968928at2759"/>
<dbReference type="InterPro" id="IPR014716">
    <property type="entry name" value="Fibrinogen_a/b/g_C_1"/>
</dbReference>
<evidence type="ECO:0000256" key="3">
    <source>
        <dbReference type="SAM" id="SignalP"/>
    </source>
</evidence>
<dbReference type="InterPro" id="IPR050373">
    <property type="entry name" value="Fibrinogen_C-term_domain"/>
</dbReference>
<dbReference type="SMART" id="SM00186">
    <property type="entry name" value="FBG"/>
    <property type="match status" value="1"/>
</dbReference>
<dbReference type="Gene3D" id="3.90.215.10">
    <property type="entry name" value="Gamma Fibrinogen, chain A, domain 1"/>
    <property type="match status" value="1"/>
</dbReference>
<evidence type="ECO:0000313" key="4">
    <source>
        <dbReference type="EMBL" id="CAB4015968.1"/>
    </source>
</evidence>
<dbReference type="InterPro" id="IPR036056">
    <property type="entry name" value="Fibrinogen-like_C"/>
</dbReference>
<dbReference type="SUPFAM" id="SSF56496">
    <property type="entry name" value="Fibrinogen C-terminal domain-like"/>
    <property type="match status" value="1"/>
</dbReference>
<organism evidence="4 5">
    <name type="scientific">Paramuricea clavata</name>
    <name type="common">Red gorgonian</name>
    <name type="synonym">Violescent sea-whip</name>
    <dbReference type="NCBI Taxonomy" id="317549"/>
    <lineage>
        <taxon>Eukaryota</taxon>
        <taxon>Metazoa</taxon>
        <taxon>Cnidaria</taxon>
        <taxon>Anthozoa</taxon>
        <taxon>Octocorallia</taxon>
        <taxon>Malacalcyonacea</taxon>
        <taxon>Plexauridae</taxon>
        <taxon>Paramuricea</taxon>
    </lineage>
</organism>
<dbReference type="Pfam" id="PF00147">
    <property type="entry name" value="Fibrinogen_C"/>
    <property type="match status" value="1"/>
</dbReference>
<feature type="signal peptide" evidence="3">
    <location>
        <begin position="1"/>
        <end position="28"/>
    </location>
</feature>
<comment type="caution">
    <text evidence="4">The sequence shown here is derived from an EMBL/GenBank/DDBJ whole genome shotgun (WGS) entry which is preliminary data.</text>
</comment>
<reference evidence="4" key="1">
    <citation type="submission" date="2020-04" db="EMBL/GenBank/DDBJ databases">
        <authorList>
            <person name="Alioto T."/>
            <person name="Alioto T."/>
            <person name="Gomez Garrido J."/>
        </authorList>
    </citation>
    <scope>NUCLEOTIDE SEQUENCE</scope>
    <source>
        <strain evidence="4">A484AB</strain>
    </source>
</reference>
<dbReference type="InterPro" id="IPR002181">
    <property type="entry name" value="Fibrinogen_a/b/g_C_dom"/>
</dbReference>
<dbReference type="NCBIfam" id="NF040941">
    <property type="entry name" value="GGGWT_bact"/>
    <property type="match status" value="1"/>
</dbReference>
<keyword evidence="5" id="KW-1185">Reference proteome</keyword>
<keyword evidence="1" id="KW-1015">Disulfide bond</keyword>